<evidence type="ECO:0008006" key="3">
    <source>
        <dbReference type="Google" id="ProtNLM"/>
    </source>
</evidence>
<dbReference type="EMBL" id="MBEW02000007">
    <property type="protein sequence ID" value="RDY21421.1"/>
    <property type="molecule type" value="Genomic_DNA"/>
</dbReference>
<evidence type="ECO:0000313" key="1">
    <source>
        <dbReference type="EMBL" id="RDY21421.1"/>
    </source>
</evidence>
<sequence length="80" mass="9414">MKKYRKKPIVIEAIKYDKSSIGKAQDFCNKMKYNPHNNEYYIETLEGTMLISEGDYIIKGVNGEFYPCKADIFEKTYEEV</sequence>
<keyword evidence="2" id="KW-1185">Reference proteome</keyword>
<organism evidence="1 2">
    <name type="scientific">Criibacterium bergeronii</name>
    <dbReference type="NCBI Taxonomy" id="1871336"/>
    <lineage>
        <taxon>Bacteria</taxon>
        <taxon>Bacillati</taxon>
        <taxon>Bacillota</taxon>
        <taxon>Clostridia</taxon>
        <taxon>Peptostreptococcales</taxon>
        <taxon>Filifactoraceae</taxon>
        <taxon>Criibacterium</taxon>
    </lineage>
</organism>
<gene>
    <name evidence="1" type="ORF">BBG48_004695</name>
</gene>
<dbReference type="RefSeq" id="WP_068913631.1">
    <property type="nucleotide sequence ID" value="NZ_MBEW02000007.1"/>
</dbReference>
<comment type="caution">
    <text evidence="1">The sequence shown here is derived from an EMBL/GenBank/DDBJ whole genome shotgun (WGS) entry which is preliminary data.</text>
</comment>
<evidence type="ECO:0000313" key="2">
    <source>
        <dbReference type="Proteomes" id="UP000093352"/>
    </source>
</evidence>
<name>A0A1C0AG75_9FIRM</name>
<proteinExistence type="predicted"/>
<dbReference type="STRING" id="1871336.BBG48_06570"/>
<reference evidence="1 2" key="1">
    <citation type="journal article" date="2016" name="Genome Announc.">
        <title>Draft Genome Sequence of Criibacterium bergeronii gen. nov., sp. nov., Strain CCRI-22567T, Isolated from a Vaginal Sample from a Woman with Bacterial Vaginosis.</title>
        <authorList>
            <person name="Maheux A.F."/>
            <person name="Berube E."/>
            <person name="Boudreau D.K."/>
            <person name="Raymond F."/>
            <person name="Corbeil J."/>
            <person name="Roy P.H."/>
            <person name="Boissinot M."/>
            <person name="Omar R.F."/>
        </authorList>
    </citation>
    <scope>NUCLEOTIDE SEQUENCE [LARGE SCALE GENOMIC DNA]</scope>
    <source>
        <strain evidence="1 2">CCRI-22567</strain>
    </source>
</reference>
<accession>A0A1C0AG75</accession>
<dbReference type="Proteomes" id="UP000093352">
    <property type="component" value="Unassembled WGS sequence"/>
</dbReference>
<protein>
    <recommendedName>
        <fullName evidence="3">Phage protein</fullName>
    </recommendedName>
</protein>
<dbReference type="AlphaFoldDB" id="A0A1C0AG75"/>